<proteinExistence type="predicted"/>
<comment type="caution">
    <text evidence="5">The sequence shown here is derived from an EMBL/GenBank/DDBJ whole genome shotgun (WGS) entry which is preliminary data.</text>
</comment>
<dbReference type="PANTHER" id="PTHR43280">
    <property type="entry name" value="ARAC-FAMILY TRANSCRIPTIONAL REGULATOR"/>
    <property type="match status" value="1"/>
</dbReference>
<dbReference type="InterPro" id="IPR014710">
    <property type="entry name" value="RmlC-like_jellyroll"/>
</dbReference>
<keyword evidence="1" id="KW-0805">Transcription regulation</keyword>
<dbReference type="InterPro" id="IPR020449">
    <property type="entry name" value="Tscrpt_reg_AraC-type_HTH"/>
</dbReference>
<dbReference type="PANTHER" id="PTHR43280:SF28">
    <property type="entry name" value="HTH-TYPE TRANSCRIPTIONAL ACTIVATOR RHAS"/>
    <property type="match status" value="1"/>
</dbReference>
<dbReference type="Proteomes" id="UP001597196">
    <property type="component" value="Unassembled WGS sequence"/>
</dbReference>
<reference evidence="6" key="1">
    <citation type="journal article" date="2019" name="Int. J. Syst. Evol. Microbiol.">
        <title>The Global Catalogue of Microorganisms (GCM) 10K type strain sequencing project: providing services to taxonomists for standard genome sequencing and annotation.</title>
        <authorList>
            <consortium name="The Broad Institute Genomics Platform"/>
            <consortium name="The Broad Institute Genome Sequencing Center for Infectious Disease"/>
            <person name="Wu L."/>
            <person name="Ma J."/>
        </authorList>
    </citation>
    <scope>NUCLEOTIDE SEQUENCE [LARGE SCALE GENOMIC DNA]</scope>
    <source>
        <strain evidence="6">CCM 8980</strain>
    </source>
</reference>
<accession>A0ABW4CIJ7</accession>
<organism evidence="5 6">
    <name type="scientific">Lacticaseibacillus mingshuiensis</name>
    <dbReference type="NCBI Taxonomy" id="2799574"/>
    <lineage>
        <taxon>Bacteria</taxon>
        <taxon>Bacillati</taxon>
        <taxon>Bacillota</taxon>
        <taxon>Bacilli</taxon>
        <taxon>Lactobacillales</taxon>
        <taxon>Lactobacillaceae</taxon>
        <taxon>Lacticaseibacillus</taxon>
    </lineage>
</organism>
<evidence type="ECO:0000256" key="1">
    <source>
        <dbReference type="ARBA" id="ARBA00023015"/>
    </source>
</evidence>
<feature type="domain" description="HTH araC/xylS-type" evidence="4">
    <location>
        <begin position="189"/>
        <end position="287"/>
    </location>
</feature>
<dbReference type="InterPro" id="IPR003313">
    <property type="entry name" value="AraC-bd"/>
</dbReference>
<dbReference type="InterPro" id="IPR018062">
    <property type="entry name" value="HTH_AraC-typ_CS"/>
</dbReference>
<sequence>MEIKVFSDFSEEMQYNINDFPLYVRINKLSQFGYWGACHWHSGVEIVSILDGTMDFFINGQIVTLLPKSILLVNSKRMHYGFSDTKDECTFIDMIVEPSLFDSSCSSIQKQIDNSFGRSSEDYLLFDCKSEAAQELASAARIIHGLMSTPKPNMIDVQVECMKAMSRCIKFMGHSTRNTEHTVNNQEIWKMVDYIHRHYFETVQIDNIADAGKVSRTRCFNIFRNYLAQTPTEYLTRYRLDISLKLLAKTDMSVKEISSNSGFQSVSYYCATFKRLFGCTPLEYRESISNKK</sequence>
<evidence type="ECO:0000313" key="5">
    <source>
        <dbReference type="EMBL" id="MFD1429540.1"/>
    </source>
</evidence>
<dbReference type="SMART" id="SM00342">
    <property type="entry name" value="HTH_ARAC"/>
    <property type="match status" value="1"/>
</dbReference>
<dbReference type="Pfam" id="PF12833">
    <property type="entry name" value="HTH_18"/>
    <property type="match status" value="1"/>
</dbReference>
<dbReference type="PROSITE" id="PS01124">
    <property type="entry name" value="HTH_ARAC_FAMILY_2"/>
    <property type="match status" value="1"/>
</dbReference>
<protein>
    <submittedName>
        <fullName evidence="5">AraC family transcriptional regulator</fullName>
    </submittedName>
</protein>
<evidence type="ECO:0000259" key="4">
    <source>
        <dbReference type="PROSITE" id="PS01124"/>
    </source>
</evidence>
<dbReference type="Gene3D" id="1.10.10.60">
    <property type="entry name" value="Homeodomain-like"/>
    <property type="match status" value="2"/>
</dbReference>
<evidence type="ECO:0000256" key="2">
    <source>
        <dbReference type="ARBA" id="ARBA00023125"/>
    </source>
</evidence>
<dbReference type="Gene3D" id="2.60.120.10">
    <property type="entry name" value="Jelly Rolls"/>
    <property type="match status" value="1"/>
</dbReference>
<dbReference type="InterPro" id="IPR018060">
    <property type="entry name" value="HTH_AraC"/>
</dbReference>
<keyword evidence="3" id="KW-0804">Transcription</keyword>
<keyword evidence="2" id="KW-0238">DNA-binding</keyword>
<dbReference type="SUPFAM" id="SSF46689">
    <property type="entry name" value="Homeodomain-like"/>
    <property type="match status" value="2"/>
</dbReference>
<dbReference type="RefSeq" id="WP_125572180.1">
    <property type="nucleotide sequence ID" value="NZ_BOLQ01000008.1"/>
</dbReference>
<dbReference type="PRINTS" id="PR00032">
    <property type="entry name" value="HTHARAC"/>
</dbReference>
<dbReference type="PROSITE" id="PS00041">
    <property type="entry name" value="HTH_ARAC_FAMILY_1"/>
    <property type="match status" value="1"/>
</dbReference>
<evidence type="ECO:0000313" key="6">
    <source>
        <dbReference type="Proteomes" id="UP001597196"/>
    </source>
</evidence>
<evidence type="ECO:0000256" key="3">
    <source>
        <dbReference type="ARBA" id="ARBA00023163"/>
    </source>
</evidence>
<dbReference type="Pfam" id="PF02311">
    <property type="entry name" value="AraC_binding"/>
    <property type="match status" value="1"/>
</dbReference>
<name>A0ABW4CIJ7_9LACO</name>
<dbReference type="InterPro" id="IPR037923">
    <property type="entry name" value="HTH-like"/>
</dbReference>
<dbReference type="SUPFAM" id="SSF51215">
    <property type="entry name" value="Regulatory protein AraC"/>
    <property type="match status" value="1"/>
</dbReference>
<dbReference type="EMBL" id="JBHTOC010000006">
    <property type="protein sequence ID" value="MFD1429540.1"/>
    <property type="molecule type" value="Genomic_DNA"/>
</dbReference>
<gene>
    <name evidence="5" type="ORF">ACFQ4P_04675</name>
</gene>
<dbReference type="InterPro" id="IPR009057">
    <property type="entry name" value="Homeodomain-like_sf"/>
</dbReference>
<keyword evidence="6" id="KW-1185">Reference proteome</keyword>